<evidence type="ECO:0000259" key="6">
    <source>
        <dbReference type="Pfam" id="PF00080"/>
    </source>
</evidence>
<reference evidence="8 9" key="1">
    <citation type="submission" date="2018-01" db="EMBL/GenBank/DDBJ databases">
        <title>The whole genome sequencing and assembly of Paenibacillus chitinolyticus KCCM 41400 strain.</title>
        <authorList>
            <person name="Kim J.-Y."/>
            <person name="Park M.-K."/>
            <person name="Lee Y.-J."/>
            <person name="Yi H."/>
            <person name="Bahn Y.-S."/>
            <person name="Kim J.F."/>
            <person name="Lee D.-W."/>
        </authorList>
    </citation>
    <scope>NUCLEOTIDE SEQUENCE [LARGE SCALE GENOMIC DNA]</scope>
    <source>
        <strain evidence="8 9">KCCM 41400</strain>
    </source>
</reference>
<dbReference type="AlphaFoldDB" id="A0A410X0Z0"/>
<dbReference type="OrthoDB" id="9792957at2"/>
<comment type="similarity">
    <text evidence="1 3">Belongs to the Cu-Zn superoxide dismutase family.</text>
</comment>
<feature type="domain" description="Superoxide dismutase copper/zinc binding" evidence="6">
    <location>
        <begin position="76"/>
        <end position="209"/>
    </location>
</feature>
<dbReference type="CDD" id="cd00305">
    <property type="entry name" value="Cu-Zn_Superoxide_Dismutase"/>
    <property type="match status" value="1"/>
</dbReference>
<dbReference type="EMBL" id="JAMDMJ010000025">
    <property type="protein sequence ID" value="MCY9597919.1"/>
    <property type="molecule type" value="Genomic_DNA"/>
</dbReference>
<dbReference type="KEGG" id="pchi:PC41400_22530"/>
<feature type="region of interest" description="Disordered" evidence="4">
    <location>
        <begin position="187"/>
        <end position="213"/>
    </location>
</feature>
<dbReference type="EC" id="1.15.1.1" evidence="3"/>
<feature type="signal peptide" evidence="5">
    <location>
        <begin position="1"/>
        <end position="19"/>
    </location>
</feature>
<comment type="cofactor">
    <cofactor evidence="3">
        <name>Cu cation</name>
        <dbReference type="ChEBI" id="CHEBI:23378"/>
    </cofactor>
    <text evidence="3">Binds 1 copper ion per subunit.</text>
</comment>
<sequence>MRKPILSLLLSAAAVVAMTGCGSGNNKNAGPNSTVTPEALPTAATAPSASPGATPSASPSSSSGVEIELKNGEGSVIGTARFTQENKGVRIQVQATKLAPGEHGLHVHESGVCAGPDFKTAGGHFNPNSNLHGMENPQGPHVGDLPNLKAEANGEAKLDTVSEAFTLEKDKPNSLLKQGGTSLVIHEKQDDMKSDPAGNSGNRIACGTISEGK</sequence>
<evidence type="ECO:0000256" key="1">
    <source>
        <dbReference type="ARBA" id="ARBA00010457"/>
    </source>
</evidence>
<evidence type="ECO:0000313" key="9">
    <source>
        <dbReference type="Proteomes" id="UP000288943"/>
    </source>
</evidence>
<dbReference type="EMBL" id="CP026520">
    <property type="protein sequence ID" value="QAV20297.1"/>
    <property type="molecule type" value="Genomic_DNA"/>
</dbReference>
<dbReference type="PROSITE" id="PS51257">
    <property type="entry name" value="PROKAR_LIPOPROTEIN"/>
    <property type="match status" value="1"/>
</dbReference>
<dbReference type="InterPro" id="IPR036423">
    <property type="entry name" value="SOD-like_Cu/Zn_dom_sf"/>
</dbReference>
<dbReference type="GO" id="GO:0004784">
    <property type="term" value="F:superoxide dismutase activity"/>
    <property type="evidence" value="ECO:0007669"/>
    <property type="project" value="UniProtKB-EC"/>
</dbReference>
<dbReference type="PANTHER" id="PTHR10003">
    <property type="entry name" value="SUPEROXIDE DISMUTASE CU-ZN -RELATED"/>
    <property type="match status" value="1"/>
</dbReference>
<dbReference type="Pfam" id="PF00080">
    <property type="entry name" value="Sod_Cu"/>
    <property type="match status" value="1"/>
</dbReference>
<feature type="compositionally biased region" description="Polar residues" evidence="4">
    <location>
        <begin position="24"/>
        <end position="36"/>
    </location>
</feature>
<reference evidence="7 10" key="2">
    <citation type="submission" date="2022-05" db="EMBL/GenBank/DDBJ databases">
        <title>Genome Sequencing of Bee-Associated Microbes.</title>
        <authorList>
            <person name="Dunlap C."/>
        </authorList>
    </citation>
    <scope>NUCLEOTIDE SEQUENCE [LARGE SCALE GENOMIC DNA]</scope>
    <source>
        <strain evidence="7 10">NRRL B-23120</strain>
    </source>
</reference>
<dbReference type="Proteomes" id="UP001527202">
    <property type="component" value="Unassembled WGS sequence"/>
</dbReference>
<evidence type="ECO:0000256" key="4">
    <source>
        <dbReference type="SAM" id="MobiDB-lite"/>
    </source>
</evidence>
<dbReference type="PROSITE" id="PS00332">
    <property type="entry name" value="SOD_CU_ZN_2"/>
    <property type="match status" value="1"/>
</dbReference>
<evidence type="ECO:0000256" key="2">
    <source>
        <dbReference type="ARBA" id="ARBA00024900"/>
    </source>
</evidence>
<dbReference type="InterPro" id="IPR001424">
    <property type="entry name" value="SOD_Cu_Zn_dom"/>
</dbReference>
<comment type="cofactor">
    <cofactor evidence="3">
        <name>Zn(2+)</name>
        <dbReference type="ChEBI" id="CHEBI:29105"/>
    </cofactor>
    <text evidence="3">Binds 1 zinc ion per subunit.</text>
</comment>
<dbReference type="InterPro" id="IPR024134">
    <property type="entry name" value="SOD_Cu/Zn_/chaperone"/>
</dbReference>
<keyword evidence="3" id="KW-0862">Zinc</keyword>
<evidence type="ECO:0000256" key="5">
    <source>
        <dbReference type="SAM" id="SignalP"/>
    </source>
</evidence>
<feature type="chain" id="PRO_5039071463" description="Superoxide dismutase [Cu-Zn]" evidence="5">
    <location>
        <begin position="20"/>
        <end position="213"/>
    </location>
</feature>
<keyword evidence="10" id="KW-1185">Reference proteome</keyword>
<dbReference type="GO" id="GO:0005507">
    <property type="term" value="F:copper ion binding"/>
    <property type="evidence" value="ECO:0007669"/>
    <property type="project" value="InterPro"/>
</dbReference>
<feature type="compositionally biased region" description="Low complexity" evidence="4">
    <location>
        <begin position="41"/>
        <end position="64"/>
    </location>
</feature>
<organism evidence="8 9">
    <name type="scientific">Paenibacillus chitinolyticus</name>
    <dbReference type="NCBI Taxonomy" id="79263"/>
    <lineage>
        <taxon>Bacteria</taxon>
        <taxon>Bacillati</taxon>
        <taxon>Bacillota</taxon>
        <taxon>Bacilli</taxon>
        <taxon>Bacillales</taxon>
        <taxon>Paenibacillaceae</taxon>
        <taxon>Paenibacillus</taxon>
    </lineage>
</organism>
<dbReference type="InterPro" id="IPR018152">
    <property type="entry name" value="SOD_Cu/Zn_BS"/>
</dbReference>
<feature type="region of interest" description="Disordered" evidence="4">
    <location>
        <begin position="23"/>
        <end position="66"/>
    </location>
</feature>
<dbReference type="SUPFAM" id="SSF49329">
    <property type="entry name" value="Cu,Zn superoxide dismutase-like"/>
    <property type="match status" value="1"/>
</dbReference>
<keyword evidence="3" id="KW-0479">Metal-binding</keyword>
<name>A0A410X0Z0_9BACL</name>
<keyword evidence="3" id="KW-0186">Copper</keyword>
<evidence type="ECO:0000313" key="8">
    <source>
        <dbReference type="EMBL" id="QAV20297.1"/>
    </source>
</evidence>
<protein>
    <recommendedName>
        <fullName evidence="3">Superoxide dismutase [Cu-Zn]</fullName>
        <ecNumber evidence="3">1.15.1.1</ecNumber>
    </recommendedName>
</protein>
<evidence type="ECO:0000313" key="10">
    <source>
        <dbReference type="Proteomes" id="UP001527202"/>
    </source>
</evidence>
<keyword evidence="3" id="KW-0560">Oxidoreductase</keyword>
<dbReference type="RefSeq" id="WP_042232550.1">
    <property type="nucleotide sequence ID" value="NZ_CP026520.1"/>
</dbReference>
<comment type="function">
    <text evidence="2">Destroys radicals which are normally produced within the cells and which are toxic to biological systems. May play a role in favoring mycobacterial survival in phagocytes.</text>
</comment>
<proteinExistence type="inferred from homology"/>
<evidence type="ECO:0000313" key="7">
    <source>
        <dbReference type="EMBL" id="MCY9597919.1"/>
    </source>
</evidence>
<dbReference type="Gene3D" id="2.60.40.200">
    <property type="entry name" value="Superoxide dismutase, copper/zinc binding domain"/>
    <property type="match status" value="1"/>
</dbReference>
<dbReference type="Proteomes" id="UP000288943">
    <property type="component" value="Chromosome"/>
</dbReference>
<dbReference type="GeneID" id="95377574"/>
<evidence type="ECO:0000256" key="3">
    <source>
        <dbReference type="RuleBase" id="RU000393"/>
    </source>
</evidence>
<gene>
    <name evidence="7" type="ORF">M5X16_19300</name>
    <name evidence="8" type="ORF">PC41400_22530</name>
</gene>
<comment type="catalytic activity">
    <reaction evidence="3">
        <text>2 superoxide + 2 H(+) = H2O2 + O2</text>
        <dbReference type="Rhea" id="RHEA:20696"/>
        <dbReference type="ChEBI" id="CHEBI:15378"/>
        <dbReference type="ChEBI" id="CHEBI:15379"/>
        <dbReference type="ChEBI" id="CHEBI:16240"/>
        <dbReference type="ChEBI" id="CHEBI:18421"/>
        <dbReference type="EC" id="1.15.1.1"/>
    </reaction>
</comment>
<keyword evidence="5" id="KW-0732">Signal</keyword>
<accession>A0A410X0Z0</accession>